<dbReference type="EMBL" id="CCKQ01015315">
    <property type="protein sequence ID" value="CDW87138.1"/>
    <property type="molecule type" value="Genomic_DNA"/>
</dbReference>
<dbReference type="Proteomes" id="UP000039865">
    <property type="component" value="Unassembled WGS sequence"/>
</dbReference>
<reference evidence="4 5" key="1">
    <citation type="submission" date="2014-06" db="EMBL/GenBank/DDBJ databases">
        <authorList>
            <person name="Swart Estienne"/>
        </authorList>
    </citation>
    <scope>NUCLEOTIDE SEQUENCE [LARGE SCALE GENOMIC DNA]</scope>
    <source>
        <strain evidence="4 5">130c</strain>
    </source>
</reference>
<keyword evidence="5" id="KW-1185">Reference proteome</keyword>
<sequence>MLIQRRNKNSRGLLTIIALCCISKITGQAILTPSVDPLLYYKATNEQCLRDEECASKCCYSKLCMETLKECASQRQELLSKILSQMEQRQLALLSLTQTDTPSILSTNQEQIAYVNGTIGLFDSSIVQNLIHEYSQLSSISGNTVENQNILDIQELIQLDSKILLPSISRREMNSEHLLEHSVLQNDIQSEGSREGAYLNSQGNQIRFQQDHNDEEVQKQPKQAPVQSIVDSQTNMDKPDDETQINGQTPSQVQSSELKNSDKDNENTHQETEAELKESQNVQSPVVEESSSLTIESNREPYLTALVILLLLVLLGAGGLIVLALKGDSFQMRLKEKHWLYEQTDIVDDQYVRLL</sequence>
<name>A0A078B1J9_STYLE</name>
<proteinExistence type="predicted"/>
<dbReference type="InParanoid" id="A0A078B1J9"/>
<keyword evidence="2" id="KW-0472">Membrane</keyword>
<feature type="transmembrane region" description="Helical" evidence="2">
    <location>
        <begin position="302"/>
        <end position="325"/>
    </location>
</feature>
<organism evidence="4 5">
    <name type="scientific">Stylonychia lemnae</name>
    <name type="common">Ciliate</name>
    <dbReference type="NCBI Taxonomy" id="5949"/>
    <lineage>
        <taxon>Eukaryota</taxon>
        <taxon>Sar</taxon>
        <taxon>Alveolata</taxon>
        <taxon>Ciliophora</taxon>
        <taxon>Intramacronucleata</taxon>
        <taxon>Spirotrichea</taxon>
        <taxon>Stichotrichia</taxon>
        <taxon>Sporadotrichida</taxon>
        <taxon>Oxytrichidae</taxon>
        <taxon>Stylonychinae</taxon>
        <taxon>Stylonychia</taxon>
    </lineage>
</organism>
<dbReference type="AlphaFoldDB" id="A0A078B1J9"/>
<feature type="chain" id="PRO_5001729750" evidence="3">
    <location>
        <begin position="28"/>
        <end position="355"/>
    </location>
</feature>
<keyword evidence="2" id="KW-0812">Transmembrane</keyword>
<evidence type="ECO:0000256" key="3">
    <source>
        <dbReference type="SAM" id="SignalP"/>
    </source>
</evidence>
<feature type="signal peptide" evidence="3">
    <location>
        <begin position="1"/>
        <end position="27"/>
    </location>
</feature>
<keyword evidence="3" id="KW-0732">Signal</keyword>
<evidence type="ECO:0000313" key="4">
    <source>
        <dbReference type="EMBL" id="CDW87138.1"/>
    </source>
</evidence>
<feature type="compositionally biased region" description="Polar residues" evidence="1">
    <location>
        <begin position="279"/>
        <end position="294"/>
    </location>
</feature>
<accession>A0A078B1J9</accession>
<feature type="compositionally biased region" description="Polar residues" evidence="1">
    <location>
        <begin position="244"/>
        <end position="258"/>
    </location>
</feature>
<keyword evidence="2" id="KW-1133">Transmembrane helix</keyword>
<feature type="region of interest" description="Disordered" evidence="1">
    <location>
        <begin position="233"/>
        <end position="294"/>
    </location>
</feature>
<evidence type="ECO:0000256" key="2">
    <source>
        <dbReference type="SAM" id="Phobius"/>
    </source>
</evidence>
<protein>
    <submittedName>
        <fullName evidence="4">Uncharacterized protein</fullName>
    </submittedName>
</protein>
<evidence type="ECO:0000313" key="5">
    <source>
        <dbReference type="Proteomes" id="UP000039865"/>
    </source>
</evidence>
<gene>
    <name evidence="4" type="primary">Contig12900.g13757</name>
    <name evidence="4" type="ORF">STYLEM_16240</name>
</gene>
<feature type="compositionally biased region" description="Basic and acidic residues" evidence="1">
    <location>
        <begin position="259"/>
        <end position="278"/>
    </location>
</feature>
<evidence type="ECO:0000256" key="1">
    <source>
        <dbReference type="SAM" id="MobiDB-lite"/>
    </source>
</evidence>